<proteinExistence type="predicted"/>
<dbReference type="Proteomes" id="UP001056778">
    <property type="component" value="Chromosome 9"/>
</dbReference>
<organism evidence="1 2">
    <name type="scientific">Holotrichia oblita</name>
    <name type="common">Chafer beetle</name>
    <dbReference type="NCBI Taxonomy" id="644536"/>
    <lineage>
        <taxon>Eukaryota</taxon>
        <taxon>Metazoa</taxon>
        <taxon>Ecdysozoa</taxon>
        <taxon>Arthropoda</taxon>
        <taxon>Hexapoda</taxon>
        <taxon>Insecta</taxon>
        <taxon>Pterygota</taxon>
        <taxon>Neoptera</taxon>
        <taxon>Endopterygota</taxon>
        <taxon>Coleoptera</taxon>
        <taxon>Polyphaga</taxon>
        <taxon>Scarabaeiformia</taxon>
        <taxon>Scarabaeidae</taxon>
        <taxon>Melolonthinae</taxon>
        <taxon>Holotrichia</taxon>
    </lineage>
</organism>
<evidence type="ECO:0000313" key="2">
    <source>
        <dbReference type="Proteomes" id="UP001056778"/>
    </source>
</evidence>
<gene>
    <name evidence="1" type="ORF">MML48_9g00001733</name>
</gene>
<name>A0ACB9SKY2_HOLOL</name>
<reference evidence="1" key="1">
    <citation type="submission" date="2022-04" db="EMBL/GenBank/DDBJ databases">
        <title>Chromosome-scale genome assembly of Holotrichia oblita Faldermann.</title>
        <authorList>
            <person name="Rongchong L."/>
        </authorList>
    </citation>
    <scope>NUCLEOTIDE SEQUENCE</scope>
    <source>
        <strain evidence="1">81SQS9</strain>
    </source>
</reference>
<dbReference type="EMBL" id="CM043023">
    <property type="protein sequence ID" value="KAI4455787.1"/>
    <property type="molecule type" value="Genomic_DNA"/>
</dbReference>
<keyword evidence="2" id="KW-1185">Reference proteome</keyword>
<protein>
    <submittedName>
        <fullName evidence="1">Uncharacterized protein</fullName>
    </submittedName>
</protein>
<comment type="caution">
    <text evidence="1">The sequence shown here is derived from an EMBL/GenBank/DDBJ whole genome shotgun (WGS) entry which is preliminary data.</text>
</comment>
<sequence>MDLPELGIDIEGENLLDDDAEEYADQEIAIPGPSHLTFDEKPETQEKPCSNSTTQKQKSKKIHLNSMKGAYKTAAEWNKTFKEWVSRTKQKARNIYIHQRETGGGMPINQFLTSIEEKLLSIISVIGMDVQELGIIKLPSKLKVKKVISTKLGNKRIRMRNSQSYMRVKCVYNKTIAKNKTTYKCFMGAFNNIILALLRLLNILCIQNLEI</sequence>
<evidence type="ECO:0000313" key="1">
    <source>
        <dbReference type="EMBL" id="KAI4455787.1"/>
    </source>
</evidence>
<accession>A0ACB9SKY2</accession>